<protein>
    <submittedName>
        <fullName evidence="3">AAA family ATPase</fullName>
    </submittedName>
</protein>
<dbReference type="CDD" id="cd01026">
    <property type="entry name" value="TOPRIM_OLD"/>
    <property type="match status" value="1"/>
</dbReference>
<evidence type="ECO:0000259" key="1">
    <source>
        <dbReference type="Pfam" id="PF13175"/>
    </source>
</evidence>
<dbReference type="SUPFAM" id="SSF52540">
    <property type="entry name" value="P-loop containing nucleoside triphosphate hydrolases"/>
    <property type="match status" value="1"/>
</dbReference>
<dbReference type="RefSeq" id="WP_179927544.1">
    <property type="nucleotide sequence ID" value="NZ_JACCDD010000003.1"/>
</dbReference>
<evidence type="ECO:0000313" key="4">
    <source>
        <dbReference type="Proteomes" id="UP000528918"/>
    </source>
</evidence>
<evidence type="ECO:0000313" key="3">
    <source>
        <dbReference type="EMBL" id="NYS44913.1"/>
    </source>
</evidence>
<feature type="domain" description="OLD protein-like TOPRIM" evidence="2">
    <location>
        <begin position="362"/>
        <end position="426"/>
    </location>
</feature>
<reference evidence="3 4" key="1">
    <citation type="journal article" date="2013" name="Antonie Van Leeuwenhoek">
        <title>Halomonas zhaodongensis sp. nov., a slightly halophilic bacterium isolated from saline-alkaline soils in Zhaodong, China.</title>
        <authorList>
            <person name="Jiang J."/>
            <person name="Pan Y."/>
            <person name="Meng L."/>
            <person name="Hu S."/>
            <person name="Zhang X."/>
            <person name="Hu B."/>
            <person name="Meng J."/>
            <person name="Li C."/>
            <person name="Huang H."/>
            <person name="Wang K."/>
            <person name="Su T."/>
        </authorList>
    </citation>
    <scope>NUCLEOTIDE SEQUENCE [LARGE SCALE GENOMIC DNA]</scope>
    <source>
        <strain evidence="3 4">NEAU-ST10-25</strain>
    </source>
</reference>
<dbReference type="Pfam" id="PF20469">
    <property type="entry name" value="OLD-like_TOPRIM"/>
    <property type="match status" value="1"/>
</dbReference>
<dbReference type="InterPro" id="IPR027417">
    <property type="entry name" value="P-loop_NTPase"/>
</dbReference>
<dbReference type="InterPro" id="IPR041685">
    <property type="entry name" value="AAA_GajA/Old/RecF-like"/>
</dbReference>
<dbReference type="InterPro" id="IPR051396">
    <property type="entry name" value="Bact_Antivir_Def_Nuclease"/>
</dbReference>
<dbReference type="Proteomes" id="UP000528918">
    <property type="component" value="Unassembled WGS sequence"/>
</dbReference>
<feature type="domain" description="Endonuclease GajA/Old nuclease/RecF-like AAA" evidence="1">
    <location>
        <begin position="4"/>
        <end position="63"/>
    </location>
</feature>
<dbReference type="PANTHER" id="PTHR43581:SF4">
    <property type="entry name" value="ATP_GTP PHOSPHATASE"/>
    <property type="match status" value="1"/>
</dbReference>
<keyword evidence="4" id="KW-1185">Reference proteome</keyword>
<dbReference type="InterPro" id="IPR034139">
    <property type="entry name" value="TOPRIM_OLD"/>
</dbReference>
<name>A0ABX2SSP9_VREZH</name>
<dbReference type="EMBL" id="JACCDD010000003">
    <property type="protein sequence ID" value="NYS44913.1"/>
    <property type="molecule type" value="Genomic_DNA"/>
</dbReference>
<dbReference type="PANTHER" id="PTHR43581">
    <property type="entry name" value="ATP/GTP PHOSPHATASE"/>
    <property type="match status" value="1"/>
</dbReference>
<accession>A0ABX2SSP9</accession>
<evidence type="ECO:0000259" key="2">
    <source>
        <dbReference type="Pfam" id="PF20469"/>
    </source>
</evidence>
<gene>
    <name evidence="3" type="ORF">HZS79_08150</name>
</gene>
<comment type="caution">
    <text evidence="3">The sequence shown here is derived from an EMBL/GenBank/DDBJ whole genome shotgun (WGS) entry which is preliminary data.</text>
</comment>
<dbReference type="Pfam" id="PF13175">
    <property type="entry name" value="AAA_15"/>
    <property type="match status" value="1"/>
</dbReference>
<sequence length="521" mass="59450">MKQIKKIKLKNFKKFRDSEINFHEEKNILIGDNEAGKSTILTAIELVLGGSKNKVESIGLESIFNTDAVKEFLSGDKKESDLPILHVEIFLNEQDNPDLNGRNNTDNENSDGLKLVCEPIEELGSEIRDVLAQDESNFPFEYYSVKFSTFSGEAYSGYRKFLRHLSIDSSQINSEYATREYIKTVYESLAEQNQRITLRNEYRLQKKKFVEETLERINKDIDKYQFSVRTGSKSNLEADLTITEDDIALENRGKGRQCFIKTEFALTRNGDGQSIDTLLLEEPENHLSHTNMKKLINRISNSAAKQIFIATHNSLISTRLDLRNTILLNSNSASPITLEALPEDTAKFFMKAPDNNILEFILSSKVILVEGDAEYILIGALYESVTARNLEDDDVHIISVGGTSFKRYLDLAKLLNIRVAVVRDNDGDYENNCAQNYNDYLNDNISVFYDEDNDKSTFEICFYQDNKGICDELFLPGRRTLTALEFMLKNKADCSFELLDKKAGELISPTYLSRAIEWINE</sequence>
<proteinExistence type="predicted"/>
<organism evidence="3 4">
    <name type="scientific">Vreelandella zhaodongensis</name>
    <name type="common">Halomonas zhaodongensis</name>
    <dbReference type="NCBI Taxonomy" id="1176240"/>
    <lineage>
        <taxon>Bacteria</taxon>
        <taxon>Pseudomonadati</taxon>
        <taxon>Pseudomonadota</taxon>
        <taxon>Gammaproteobacteria</taxon>
        <taxon>Oceanospirillales</taxon>
        <taxon>Halomonadaceae</taxon>
        <taxon>Vreelandella</taxon>
    </lineage>
</organism>
<dbReference type="Gene3D" id="3.40.50.300">
    <property type="entry name" value="P-loop containing nucleotide triphosphate hydrolases"/>
    <property type="match status" value="1"/>
</dbReference>